<reference evidence="3" key="1">
    <citation type="submission" date="2025-05" db="UniProtKB">
        <authorList>
            <consortium name="RefSeq"/>
        </authorList>
    </citation>
    <scope>NUCLEOTIDE SEQUENCE [LARGE SCALE GENOMIC DNA]</scope>
</reference>
<name>A0A6P4ALK5_ZIZJJ</name>
<dbReference type="PANTHER" id="PTHR23216">
    <property type="entry name" value="NUCLEOLAR AND COILED-BODY PHOSPHOPROTEIN 1"/>
    <property type="match status" value="1"/>
</dbReference>
<feature type="compositionally biased region" description="Polar residues" evidence="1">
    <location>
        <begin position="244"/>
        <end position="255"/>
    </location>
</feature>
<evidence type="ECO:0000313" key="4">
    <source>
        <dbReference type="RefSeq" id="XP_015896026.3"/>
    </source>
</evidence>
<evidence type="ECO:0000313" key="3">
    <source>
        <dbReference type="Proteomes" id="UP001652623"/>
    </source>
</evidence>
<dbReference type="Proteomes" id="UP001652623">
    <property type="component" value="Chromosome 1"/>
</dbReference>
<dbReference type="PANTHER" id="PTHR23216:SF1">
    <property type="entry name" value="NUCLEOLAR AND COILED-BODY PHOSPHOPROTEIN 1"/>
    <property type="match status" value="1"/>
</dbReference>
<dbReference type="PROSITE" id="PS50896">
    <property type="entry name" value="LISH"/>
    <property type="match status" value="1"/>
</dbReference>
<feature type="domain" description="Srp40 C-terminal" evidence="2">
    <location>
        <begin position="424"/>
        <end position="496"/>
    </location>
</feature>
<feature type="compositionally biased region" description="Basic and acidic residues" evidence="1">
    <location>
        <begin position="149"/>
        <end position="161"/>
    </location>
</feature>
<organism evidence="3 4">
    <name type="scientific">Ziziphus jujuba</name>
    <name type="common">Chinese jujube</name>
    <name type="synonym">Ziziphus sativa</name>
    <dbReference type="NCBI Taxonomy" id="326968"/>
    <lineage>
        <taxon>Eukaryota</taxon>
        <taxon>Viridiplantae</taxon>
        <taxon>Streptophyta</taxon>
        <taxon>Embryophyta</taxon>
        <taxon>Tracheophyta</taxon>
        <taxon>Spermatophyta</taxon>
        <taxon>Magnoliopsida</taxon>
        <taxon>eudicotyledons</taxon>
        <taxon>Gunneridae</taxon>
        <taxon>Pentapetalae</taxon>
        <taxon>rosids</taxon>
        <taxon>fabids</taxon>
        <taxon>Rosales</taxon>
        <taxon>Rhamnaceae</taxon>
        <taxon>Paliureae</taxon>
        <taxon>Ziziphus</taxon>
    </lineage>
</organism>
<dbReference type="Pfam" id="PF05022">
    <property type="entry name" value="SRP40_C"/>
    <property type="match status" value="1"/>
</dbReference>
<dbReference type="InterPro" id="IPR007718">
    <property type="entry name" value="Srp40_C"/>
</dbReference>
<feature type="compositionally biased region" description="Basic and acidic residues" evidence="1">
    <location>
        <begin position="232"/>
        <end position="242"/>
    </location>
</feature>
<feature type="compositionally biased region" description="Basic and acidic residues" evidence="1">
    <location>
        <begin position="111"/>
        <end position="125"/>
    </location>
</feature>
<evidence type="ECO:0000259" key="2">
    <source>
        <dbReference type="Pfam" id="PF05022"/>
    </source>
</evidence>
<feature type="region of interest" description="Disordered" evidence="1">
    <location>
        <begin position="102"/>
        <end position="125"/>
    </location>
</feature>
<feature type="region of interest" description="Disordered" evidence="1">
    <location>
        <begin position="149"/>
        <end position="422"/>
    </location>
</feature>
<evidence type="ECO:0000256" key="1">
    <source>
        <dbReference type="SAM" id="MobiDB-lite"/>
    </source>
</evidence>
<dbReference type="RefSeq" id="XP_015896026.3">
    <property type="nucleotide sequence ID" value="XM_016040540.4"/>
</dbReference>
<protein>
    <submittedName>
        <fullName evidence="4">LisH domain-containing protein C1711.05 isoform X1</fullName>
    </submittedName>
</protein>
<sequence>MPESLSPALLELKPRQVLLSSRPDMKHNTASNGSADKAPILNGDQKALLLQSVARFLELNGFSKTLKKFRSEAEIKKDDLKDSLLDLEEMYLKYTEMCRHGAGKTNVNGQKEQDKRTDGLAIEERGGDLVTTEAVSKKMTKKNVSDGHDIVNEAGLDDKGGKEKKKKKSKLVSESLPVEHHQLESLPVATKQKNEDVAPSEGTNVTDSKTEKKTKNKGKRKNKSDDDCGVGNHDKQGLEDKQGAVTTSGKDNSIAVNAKESQMEEKSVKSKSKKKKKGDLASESLHGLNSKDSDTGYTDATGSLKDDNKISDVDANDKDNKGTKKRKRLVSDENDSQPADKKEEEESKRRKVEGSKESKESEQHQNVAASLGGHKNAMKENKKESGQIGQENENIDKDGKKSSGPKSTKKQQNGSVEPKTVHAFQRVKVDEVDFVDERLKDNSYWAKDGAESGYGAKAQEVLGQVRGRDFRHEKTKKKRGSYRGGQIDLQSHSVKFNYSDDE</sequence>
<reference evidence="4" key="2">
    <citation type="submission" date="2025-08" db="UniProtKB">
        <authorList>
            <consortium name="RefSeq"/>
        </authorList>
    </citation>
    <scope>IDENTIFICATION</scope>
    <source>
        <tissue evidence="4">Seedling</tissue>
    </source>
</reference>
<dbReference type="KEGG" id="zju:107429763"/>
<accession>A0A6P4ALK5</accession>
<gene>
    <name evidence="4" type="primary">LOC107429763</name>
</gene>
<feature type="compositionally biased region" description="Basic and acidic residues" evidence="1">
    <location>
        <begin position="338"/>
        <end position="363"/>
    </location>
</feature>
<dbReference type="SMART" id="SM00667">
    <property type="entry name" value="LisH"/>
    <property type="match status" value="1"/>
</dbReference>
<dbReference type="GeneID" id="107429763"/>
<feature type="region of interest" description="Disordered" evidence="1">
    <location>
        <begin position="465"/>
        <end position="502"/>
    </location>
</feature>
<proteinExistence type="predicted"/>
<feature type="compositionally biased region" description="Basic and acidic residues" evidence="1">
    <location>
        <begin position="304"/>
        <end position="322"/>
    </location>
</feature>
<dbReference type="GO" id="GO:0005730">
    <property type="term" value="C:nucleolus"/>
    <property type="evidence" value="ECO:0007669"/>
    <property type="project" value="InterPro"/>
</dbReference>
<dbReference type="InterPro" id="IPR006594">
    <property type="entry name" value="LisH"/>
</dbReference>
<keyword evidence="3" id="KW-1185">Reference proteome</keyword>
<dbReference type="AlphaFoldDB" id="A0A6P4ALK5"/>
<dbReference type="InterPro" id="IPR039191">
    <property type="entry name" value="Nopp140-like"/>
</dbReference>